<sequence length="130" mass="13857">MAQAQTPSHPMLALGVFEPLELSTSDTPRGNMYGVLTTASFIQCGGADQTKMDDVKLTLSTNSALNDKLEPKTLYQLNGRLIPVNTESPPKLAYISSATLCLGPLPTLPPGLTNKTAITSLGWVLAREEV</sequence>
<protein>
    <submittedName>
        <fullName evidence="2">Uncharacterized protein</fullName>
    </submittedName>
</protein>
<accession>A0A2N5W4M1</accession>
<dbReference type="AlphaFoldDB" id="A0A2N5W4M1"/>
<dbReference type="OrthoDB" id="2505029at2759"/>
<evidence type="ECO:0000313" key="1">
    <source>
        <dbReference type="EMBL" id="PLW35631.1"/>
    </source>
</evidence>
<dbReference type="Proteomes" id="UP000235392">
    <property type="component" value="Unassembled WGS sequence"/>
</dbReference>
<gene>
    <name evidence="2" type="ORF">PCANC_03121</name>
    <name evidence="1" type="ORF">PCASD_10207</name>
</gene>
<dbReference type="Proteomes" id="UP000235388">
    <property type="component" value="Unassembled WGS sequence"/>
</dbReference>
<evidence type="ECO:0000313" key="3">
    <source>
        <dbReference type="Proteomes" id="UP000235388"/>
    </source>
</evidence>
<proteinExistence type="predicted"/>
<dbReference type="EMBL" id="PGCJ01000013">
    <property type="protein sequence ID" value="PLW57177.1"/>
    <property type="molecule type" value="Genomic_DNA"/>
</dbReference>
<comment type="caution">
    <text evidence="2">The sequence shown here is derived from an EMBL/GenBank/DDBJ whole genome shotgun (WGS) entry which is preliminary data.</text>
</comment>
<evidence type="ECO:0000313" key="2">
    <source>
        <dbReference type="EMBL" id="PLW57177.1"/>
    </source>
</evidence>
<organism evidence="2 3">
    <name type="scientific">Puccinia coronata f. sp. avenae</name>
    <dbReference type="NCBI Taxonomy" id="200324"/>
    <lineage>
        <taxon>Eukaryota</taxon>
        <taxon>Fungi</taxon>
        <taxon>Dikarya</taxon>
        <taxon>Basidiomycota</taxon>
        <taxon>Pucciniomycotina</taxon>
        <taxon>Pucciniomycetes</taxon>
        <taxon>Pucciniales</taxon>
        <taxon>Pucciniaceae</taxon>
        <taxon>Puccinia</taxon>
    </lineage>
</organism>
<keyword evidence="3" id="KW-1185">Reference proteome</keyword>
<dbReference type="EMBL" id="PGCI01000174">
    <property type="protein sequence ID" value="PLW35631.1"/>
    <property type="molecule type" value="Genomic_DNA"/>
</dbReference>
<name>A0A2N5W4M1_9BASI</name>
<evidence type="ECO:0000313" key="4">
    <source>
        <dbReference type="Proteomes" id="UP000235392"/>
    </source>
</evidence>
<reference evidence="3 4" key="1">
    <citation type="submission" date="2017-11" db="EMBL/GenBank/DDBJ databases">
        <title>De novo assembly and phasing of dikaryotic genomes from two isolates of Puccinia coronata f. sp. avenae, the causal agent of oat crown rust.</title>
        <authorList>
            <person name="Miller M.E."/>
            <person name="Zhang Y."/>
            <person name="Omidvar V."/>
            <person name="Sperschneider J."/>
            <person name="Schwessinger B."/>
            <person name="Raley C."/>
            <person name="Palmer J.M."/>
            <person name="Garnica D."/>
            <person name="Upadhyaya N."/>
            <person name="Rathjen J."/>
            <person name="Taylor J.M."/>
            <person name="Park R.F."/>
            <person name="Dodds P.N."/>
            <person name="Hirsch C.D."/>
            <person name="Kianian S.F."/>
            <person name="Figueroa M."/>
        </authorList>
    </citation>
    <scope>NUCLEOTIDE SEQUENCE [LARGE SCALE GENOMIC DNA]</scope>
    <source>
        <strain evidence="2">12NC29</strain>
        <strain evidence="1">12SD80</strain>
    </source>
</reference>